<gene>
    <name evidence="2" type="ORF">JZ751_022652</name>
</gene>
<feature type="region of interest" description="Disordered" evidence="1">
    <location>
        <begin position="126"/>
        <end position="147"/>
    </location>
</feature>
<accession>A0A8T2PM83</accession>
<name>A0A8T2PM83_9TELE</name>
<evidence type="ECO:0000313" key="2">
    <source>
        <dbReference type="EMBL" id="KAG9351402.1"/>
    </source>
</evidence>
<dbReference type="EMBL" id="JAFBMS010000006">
    <property type="protein sequence ID" value="KAG9351402.1"/>
    <property type="molecule type" value="Genomic_DNA"/>
</dbReference>
<organism evidence="2 3">
    <name type="scientific">Albula glossodonta</name>
    <name type="common">roundjaw bonefish</name>
    <dbReference type="NCBI Taxonomy" id="121402"/>
    <lineage>
        <taxon>Eukaryota</taxon>
        <taxon>Metazoa</taxon>
        <taxon>Chordata</taxon>
        <taxon>Craniata</taxon>
        <taxon>Vertebrata</taxon>
        <taxon>Euteleostomi</taxon>
        <taxon>Actinopterygii</taxon>
        <taxon>Neopterygii</taxon>
        <taxon>Teleostei</taxon>
        <taxon>Albuliformes</taxon>
        <taxon>Albulidae</taxon>
        <taxon>Albula</taxon>
    </lineage>
</organism>
<comment type="caution">
    <text evidence="2">The sequence shown here is derived from an EMBL/GenBank/DDBJ whole genome shotgun (WGS) entry which is preliminary data.</text>
</comment>
<keyword evidence="3" id="KW-1185">Reference proteome</keyword>
<protein>
    <submittedName>
        <fullName evidence="2">Uncharacterized protein</fullName>
    </submittedName>
</protein>
<evidence type="ECO:0000313" key="3">
    <source>
        <dbReference type="Proteomes" id="UP000824540"/>
    </source>
</evidence>
<sequence length="147" mass="16314">MVGADYMDQGRCHTSSVLAVSAADSEFRSLKSAVVRALLQFGEVRRDGQSTRPSLAFIPHLSTFQNSKHNFLEGGRERERNRDGKRELWLYSPSSTPTLRCKREEYEGGGMATVWKLSSKAQSLLAAHPPTRSMEGSARPCSTPRKA</sequence>
<reference evidence="2" key="1">
    <citation type="thesis" date="2021" institute="BYU ScholarsArchive" country="Provo, UT, USA">
        <title>Applications of and Algorithms for Genome Assembly and Genomic Analyses with an Emphasis on Marine Teleosts.</title>
        <authorList>
            <person name="Pickett B.D."/>
        </authorList>
    </citation>
    <scope>NUCLEOTIDE SEQUENCE</scope>
    <source>
        <strain evidence="2">HI-2016</strain>
    </source>
</reference>
<proteinExistence type="predicted"/>
<dbReference type="Proteomes" id="UP000824540">
    <property type="component" value="Unassembled WGS sequence"/>
</dbReference>
<dbReference type="AlphaFoldDB" id="A0A8T2PM83"/>
<evidence type="ECO:0000256" key="1">
    <source>
        <dbReference type="SAM" id="MobiDB-lite"/>
    </source>
</evidence>